<organism evidence="1 2">
    <name type="scientific">Parelaphostrongylus tenuis</name>
    <name type="common">Meningeal worm</name>
    <dbReference type="NCBI Taxonomy" id="148309"/>
    <lineage>
        <taxon>Eukaryota</taxon>
        <taxon>Metazoa</taxon>
        <taxon>Ecdysozoa</taxon>
        <taxon>Nematoda</taxon>
        <taxon>Chromadorea</taxon>
        <taxon>Rhabditida</taxon>
        <taxon>Rhabditina</taxon>
        <taxon>Rhabditomorpha</taxon>
        <taxon>Strongyloidea</taxon>
        <taxon>Metastrongylidae</taxon>
        <taxon>Parelaphostrongylus</taxon>
    </lineage>
</organism>
<name>A0AAD5WE98_PARTN</name>
<comment type="caution">
    <text evidence="1">The sequence shown here is derived from an EMBL/GenBank/DDBJ whole genome shotgun (WGS) entry which is preliminary data.</text>
</comment>
<reference evidence="1" key="1">
    <citation type="submission" date="2021-06" db="EMBL/GenBank/DDBJ databases">
        <title>Parelaphostrongylus tenuis whole genome reference sequence.</title>
        <authorList>
            <person name="Garwood T.J."/>
            <person name="Larsen P.A."/>
            <person name="Fountain-Jones N.M."/>
            <person name="Garbe J.R."/>
            <person name="Macchietto M.G."/>
            <person name="Kania S.A."/>
            <person name="Gerhold R.W."/>
            <person name="Richards J.E."/>
            <person name="Wolf T.M."/>
        </authorList>
    </citation>
    <scope>NUCLEOTIDE SEQUENCE</scope>
    <source>
        <strain evidence="1">MNPRO001-30</strain>
        <tissue evidence="1">Meninges</tissue>
    </source>
</reference>
<dbReference type="EMBL" id="JAHQIW010005787">
    <property type="protein sequence ID" value="KAJ1367145.1"/>
    <property type="molecule type" value="Genomic_DNA"/>
</dbReference>
<dbReference type="AlphaFoldDB" id="A0AAD5WE98"/>
<gene>
    <name evidence="1" type="ORF">KIN20_027999</name>
</gene>
<sequence length="114" mass="13202">MGNNILKQATPTELFLAKKSVTVAVDYIVYCLSHRQVAISLVQAHMAQWSKVTERSIKGGQRRYIQDLKNEEMITKYRKENYNDKITMKRWSFLIEGTTADTLDELKEQTVCEA</sequence>
<dbReference type="Proteomes" id="UP001196413">
    <property type="component" value="Unassembled WGS sequence"/>
</dbReference>
<evidence type="ECO:0000313" key="1">
    <source>
        <dbReference type="EMBL" id="KAJ1367145.1"/>
    </source>
</evidence>
<evidence type="ECO:0000313" key="2">
    <source>
        <dbReference type="Proteomes" id="UP001196413"/>
    </source>
</evidence>
<proteinExistence type="predicted"/>
<protein>
    <submittedName>
        <fullName evidence="1">Uncharacterized protein</fullName>
    </submittedName>
</protein>
<keyword evidence="2" id="KW-1185">Reference proteome</keyword>
<accession>A0AAD5WE98</accession>